<dbReference type="InterPro" id="IPR050344">
    <property type="entry name" value="Peptidase_M1_aminopeptidases"/>
</dbReference>
<evidence type="ECO:0000256" key="1">
    <source>
        <dbReference type="ARBA" id="ARBA00004609"/>
    </source>
</evidence>
<dbReference type="SUPFAM" id="SSF55486">
    <property type="entry name" value="Metalloproteases ('zincins'), catalytic domain"/>
    <property type="match status" value="1"/>
</dbReference>
<feature type="domain" description="Peptidase M1 membrane alanine aminopeptidase" evidence="16">
    <location>
        <begin position="261"/>
        <end position="480"/>
    </location>
</feature>
<dbReference type="GO" id="GO:0006508">
    <property type="term" value="P:proteolysis"/>
    <property type="evidence" value="ECO:0007669"/>
    <property type="project" value="UniProtKB-KW"/>
</dbReference>
<dbReference type="EMBL" id="JARGDH010000002">
    <property type="protein sequence ID" value="KAL0274801.1"/>
    <property type="molecule type" value="Genomic_DNA"/>
</dbReference>
<keyword evidence="5 15" id="KW-0645">Protease</keyword>
<keyword evidence="8 14" id="KW-0862">Zinc</keyword>
<dbReference type="PANTHER" id="PTHR11533">
    <property type="entry name" value="PROTEASE M1 ZINC METALLOPROTEASE"/>
    <property type="match status" value="1"/>
</dbReference>
<dbReference type="PANTHER" id="PTHR11533:SF294">
    <property type="entry name" value="THYROTROPIN-RELEASING HORMONE-DEGRADING ECTOENZYME"/>
    <property type="match status" value="1"/>
</dbReference>
<dbReference type="GO" id="GO:0008270">
    <property type="term" value="F:zinc ion binding"/>
    <property type="evidence" value="ECO:0007669"/>
    <property type="project" value="UniProtKB-UniRule"/>
</dbReference>
<evidence type="ECO:0000256" key="3">
    <source>
        <dbReference type="ARBA" id="ARBA00022475"/>
    </source>
</evidence>
<comment type="similarity">
    <text evidence="2 15">Belongs to the peptidase M1 family.</text>
</comment>
<dbReference type="SUPFAM" id="SSF63737">
    <property type="entry name" value="Leukotriene A4 hydrolase N-terminal domain"/>
    <property type="match status" value="1"/>
</dbReference>
<evidence type="ECO:0000259" key="17">
    <source>
        <dbReference type="Pfam" id="PF11838"/>
    </source>
</evidence>
<evidence type="ECO:0000256" key="6">
    <source>
        <dbReference type="ARBA" id="ARBA00022723"/>
    </source>
</evidence>
<evidence type="ECO:0000256" key="8">
    <source>
        <dbReference type="ARBA" id="ARBA00022833"/>
    </source>
</evidence>
<accession>A0AAW2HYP7</accession>
<evidence type="ECO:0000256" key="5">
    <source>
        <dbReference type="ARBA" id="ARBA00022670"/>
    </source>
</evidence>
<keyword evidence="13" id="KW-0449">Lipoprotein</keyword>
<organism evidence="19">
    <name type="scientific">Menopon gallinae</name>
    <name type="common">poultry shaft louse</name>
    <dbReference type="NCBI Taxonomy" id="328185"/>
    <lineage>
        <taxon>Eukaryota</taxon>
        <taxon>Metazoa</taxon>
        <taxon>Ecdysozoa</taxon>
        <taxon>Arthropoda</taxon>
        <taxon>Hexapoda</taxon>
        <taxon>Insecta</taxon>
        <taxon>Pterygota</taxon>
        <taxon>Neoptera</taxon>
        <taxon>Paraneoptera</taxon>
        <taxon>Psocodea</taxon>
        <taxon>Troctomorpha</taxon>
        <taxon>Phthiraptera</taxon>
        <taxon>Amblycera</taxon>
        <taxon>Menoponidae</taxon>
        <taxon>Menopon</taxon>
    </lineage>
</organism>
<dbReference type="InterPro" id="IPR042097">
    <property type="entry name" value="Aminopeptidase_N-like_N_sf"/>
</dbReference>
<dbReference type="Gene3D" id="1.25.50.20">
    <property type="match status" value="1"/>
</dbReference>
<dbReference type="CDD" id="cd09601">
    <property type="entry name" value="M1_APN-Q_like"/>
    <property type="match status" value="1"/>
</dbReference>
<feature type="domain" description="Aminopeptidase N-like N-terminal" evidence="18">
    <location>
        <begin position="29"/>
        <end position="218"/>
    </location>
</feature>
<protein>
    <recommendedName>
        <fullName evidence="15">Aminopeptidase</fullName>
        <ecNumber evidence="15">3.4.11.-</ecNumber>
    </recommendedName>
</protein>
<dbReference type="GO" id="GO:0098552">
    <property type="term" value="C:side of membrane"/>
    <property type="evidence" value="ECO:0007669"/>
    <property type="project" value="UniProtKB-KW"/>
</dbReference>
<proteinExistence type="inferred from homology"/>
<evidence type="ECO:0000259" key="16">
    <source>
        <dbReference type="Pfam" id="PF01433"/>
    </source>
</evidence>
<evidence type="ECO:0000313" key="19">
    <source>
        <dbReference type="EMBL" id="KAL0274801.1"/>
    </source>
</evidence>
<feature type="binding site" evidence="14">
    <location>
        <position position="352"/>
    </location>
    <ligand>
        <name>Zn(2+)</name>
        <dbReference type="ChEBI" id="CHEBI:29105"/>
        <note>catalytic</note>
    </ligand>
</feature>
<evidence type="ECO:0000256" key="12">
    <source>
        <dbReference type="ARBA" id="ARBA00023180"/>
    </source>
</evidence>
<dbReference type="GO" id="GO:0004177">
    <property type="term" value="F:aminopeptidase activity"/>
    <property type="evidence" value="ECO:0007669"/>
    <property type="project" value="UniProtKB-KW"/>
</dbReference>
<dbReference type="InterPro" id="IPR027268">
    <property type="entry name" value="Peptidase_M4/M1_CTD_sf"/>
</dbReference>
<dbReference type="GO" id="GO:0005615">
    <property type="term" value="C:extracellular space"/>
    <property type="evidence" value="ECO:0007669"/>
    <property type="project" value="TreeGrafter"/>
</dbReference>
<dbReference type="InterPro" id="IPR014782">
    <property type="entry name" value="Peptidase_M1_dom"/>
</dbReference>
<gene>
    <name evidence="19" type="ORF">PYX00_002840</name>
</gene>
<dbReference type="GO" id="GO:0005886">
    <property type="term" value="C:plasma membrane"/>
    <property type="evidence" value="ECO:0007669"/>
    <property type="project" value="UniProtKB-SubCell"/>
</dbReference>
<evidence type="ECO:0000256" key="15">
    <source>
        <dbReference type="RuleBase" id="RU364040"/>
    </source>
</evidence>
<dbReference type="Gene3D" id="1.10.390.10">
    <property type="entry name" value="Neutral Protease Domain 2"/>
    <property type="match status" value="1"/>
</dbReference>
<dbReference type="Pfam" id="PF01433">
    <property type="entry name" value="Peptidase_M1"/>
    <property type="match status" value="1"/>
</dbReference>
<dbReference type="GO" id="GO:0008237">
    <property type="term" value="F:metallopeptidase activity"/>
    <property type="evidence" value="ECO:0007669"/>
    <property type="project" value="UniProtKB-KW"/>
</dbReference>
<keyword evidence="15" id="KW-0031">Aminopeptidase</keyword>
<comment type="subcellular location">
    <subcellularLocation>
        <location evidence="1">Cell membrane</location>
        <topology evidence="1">Lipid-anchor</topology>
        <topology evidence="1">GPI-anchor</topology>
    </subcellularLocation>
</comment>
<comment type="caution">
    <text evidence="19">The sequence shown here is derived from an EMBL/GenBank/DDBJ whole genome shotgun (WGS) entry which is preliminary data.</text>
</comment>
<name>A0AAW2HYP7_9NEOP</name>
<evidence type="ECO:0000256" key="2">
    <source>
        <dbReference type="ARBA" id="ARBA00010136"/>
    </source>
</evidence>
<evidence type="ECO:0000256" key="14">
    <source>
        <dbReference type="PIRSR" id="PIRSR634016-3"/>
    </source>
</evidence>
<keyword evidence="7 15" id="KW-0378">Hydrolase</keyword>
<dbReference type="Pfam" id="PF17900">
    <property type="entry name" value="Peptidase_M1_N"/>
    <property type="match status" value="1"/>
</dbReference>
<dbReference type="AlphaFoldDB" id="A0AAW2HYP7"/>
<dbReference type="EC" id="3.4.11.-" evidence="15"/>
<evidence type="ECO:0000256" key="13">
    <source>
        <dbReference type="ARBA" id="ARBA00023288"/>
    </source>
</evidence>
<dbReference type="Gene3D" id="2.60.40.1910">
    <property type="match status" value="1"/>
</dbReference>
<dbReference type="InterPro" id="IPR001930">
    <property type="entry name" value="Peptidase_M1"/>
</dbReference>
<dbReference type="Gene3D" id="2.60.40.1730">
    <property type="entry name" value="tricorn interacting facor f3 domain"/>
    <property type="match status" value="1"/>
</dbReference>
<keyword evidence="3" id="KW-1003">Cell membrane</keyword>
<keyword evidence="9 15" id="KW-0482">Metalloprotease</keyword>
<keyword evidence="10" id="KW-0472">Membrane</keyword>
<evidence type="ECO:0000256" key="10">
    <source>
        <dbReference type="ARBA" id="ARBA00023136"/>
    </source>
</evidence>
<keyword evidence="4" id="KW-0336">GPI-anchor</keyword>
<dbReference type="FunFam" id="2.60.40.1910:FF:000006">
    <property type="entry name" value="Aminopeptidase"/>
    <property type="match status" value="1"/>
</dbReference>
<reference evidence="19" key="1">
    <citation type="journal article" date="2024" name="Gigascience">
        <title>Chromosome-level genome of the poultry shaft louse Menopon gallinae provides insight into the host-switching and adaptive evolution of parasitic lice.</title>
        <authorList>
            <person name="Xu Y."/>
            <person name="Ma L."/>
            <person name="Liu S."/>
            <person name="Liang Y."/>
            <person name="Liu Q."/>
            <person name="He Z."/>
            <person name="Tian L."/>
            <person name="Duan Y."/>
            <person name="Cai W."/>
            <person name="Li H."/>
            <person name="Song F."/>
        </authorList>
    </citation>
    <scope>NUCLEOTIDE SEQUENCE</scope>
    <source>
        <strain evidence="19">Cailab_2023a</strain>
    </source>
</reference>
<dbReference type="InterPro" id="IPR034016">
    <property type="entry name" value="M1_APN-typ"/>
</dbReference>
<evidence type="ECO:0000256" key="7">
    <source>
        <dbReference type="ARBA" id="ARBA00022801"/>
    </source>
</evidence>
<dbReference type="FunFam" id="1.25.50.20:FF:000001">
    <property type="entry name" value="Aminopeptidase"/>
    <property type="match status" value="1"/>
</dbReference>
<evidence type="ECO:0000256" key="9">
    <source>
        <dbReference type="ARBA" id="ARBA00023049"/>
    </source>
</evidence>
<dbReference type="Pfam" id="PF11838">
    <property type="entry name" value="ERAP1_C"/>
    <property type="match status" value="1"/>
</dbReference>
<dbReference type="InterPro" id="IPR045357">
    <property type="entry name" value="Aminopeptidase_N-like_N"/>
</dbReference>
<evidence type="ECO:0000259" key="18">
    <source>
        <dbReference type="Pfam" id="PF17900"/>
    </source>
</evidence>
<keyword evidence="6 14" id="KW-0479">Metal-binding</keyword>
<sequence>MFSAMESKPETITSDKQWMNSSSLQRCVKPILYDLMIRPNHDLKRFQGKVTITVDVIGPTNCFCVHALNLNVTSSCVTAVGYENKVLPVQKTYYYEPNQFWVIEMEDEVKPGTYYLDFAFIGQFQTNYTGIYRAQYYAQETNQARTLVVTNCKSIHAREIYPCFDEPEMKAKYRLRIVRPAENSWVVTSGVVEKEEFGPEKNEVTVFFKQTKPMPTFLTGFVIADLKESAFVNVGNRAAPTAIKIFSRSDNDSKSSFAKGIAEAVAKYFIDYFEIPVPFDKLDLVALPNFPTPISEHFGYVIFNESLLLFDEEQCSVEDMKKSAVAIAGAFCQQWFGCLVTMKNWEDYWVTEGFCCFMQYKVLEEGVKSCATWNLADQVMCDIIQPVMYRDAFIESHPLHGGKGNPQQKSVGFDELSRYKGMALFRMLEGFIGKENFRNGVHNFLNEHMLSCATAGELWEYLNNEISDPDVSLKDVMGPWTRQSGFPVIYVIKRANTWVLSQSKFIANRDAADNMTYSPHNYKWDVPIFYVTSNDMKPILVWFKKSEECLKVTMMDRTVSYVKFNHRQTGYYRVNYEGCLWRQFGQLLQQDPSKFDILDRVNLLDDVFHLAEAGETDYPLAFELLKYLVKENDYLPWATVSVNIKMLLRRLSHTPCYGLLMKFIRSMVGRLYGSVEGQYSWNSSPNDCLLTRLLRVIILDLASMSKMNGCLTDLGVKFREWIRTGDLPVHKDLIRLMFCYGMREVGTLEDWDIVWKRYQKETDIHMKDCLLDCLANVRENWLLITLLENTQNEIRECDYISFMKYVSESPYSSEMQWRFVRNGWEYLAQRFSSRAQELHKLVLEMCAKFNTKTELEEVEEFFRKHPEVSNEEDQKLLKCCISRNINFCARYRDIISSWITENLAQSA</sequence>
<dbReference type="InterPro" id="IPR024571">
    <property type="entry name" value="ERAP1-like_C_dom"/>
</dbReference>
<comment type="cofactor">
    <cofactor evidence="14 15">
        <name>Zn(2+)</name>
        <dbReference type="ChEBI" id="CHEBI:29105"/>
    </cofactor>
    <text evidence="14 15">Binds 1 zinc ion per subunit.</text>
</comment>
<keyword evidence="12" id="KW-0325">Glycoprotein</keyword>
<evidence type="ECO:0000256" key="11">
    <source>
        <dbReference type="ARBA" id="ARBA00023157"/>
    </source>
</evidence>
<evidence type="ECO:0000256" key="4">
    <source>
        <dbReference type="ARBA" id="ARBA00022622"/>
    </source>
</evidence>
<feature type="domain" description="ERAP1-like C-terminal" evidence="17">
    <location>
        <begin position="561"/>
        <end position="866"/>
    </location>
</feature>
<dbReference type="GO" id="GO:0005737">
    <property type="term" value="C:cytoplasm"/>
    <property type="evidence" value="ECO:0007669"/>
    <property type="project" value="TreeGrafter"/>
</dbReference>
<dbReference type="PRINTS" id="PR00756">
    <property type="entry name" value="ALADIPTASE"/>
</dbReference>
<keyword evidence="11" id="KW-1015">Disulfide bond</keyword>